<accession>A0A0S8JKJ4</accession>
<sequence>MAHAYTPGLTVTERTVVRKERRLPLAGDVIVAREDKVKAETIVARTNLPGNVQTINVAGRLSLPPEDIHESMAVGVGDAVKKGDIVAHTKGFFGLLKSTCRAPAEGTIESISDITGQVILREPPLPVEVAAYIDGVVTEVMEHEGAVIEALGTFVQGIFGIGGERYGTIKKVCDDPSDILTDKEIDEECRGAVLIGGALATSEAIKRAIAVGARGVVVGGMDDRDLRGFLGYDIGVAITGAEDIDVTVIVTEGFGRMSMADKTFRLLTSHEGHKASMNGATQIRAGVIRPEVIVPLDADLAAVAEKLAASGSEGLDEGSEIRVIREPYFGALGKVVGLPADLARLETEAMVRVLEAELDDGRRVILPRANVEMIEG</sequence>
<evidence type="ECO:0000313" key="1">
    <source>
        <dbReference type="EMBL" id="KPL09308.1"/>
    </source>
</evidence>
<dbReference type="EMBL" id="LJVA01000075">
    <property type="protein sequence ID" value="KPL09308.1"/>
    <property type="molecule type" value="Genomic_DNA"/>
</dbReference>
<dbReference type="Proteomes" id="UP000051035">
    <property type="component" value="Unassembled WGS sequence"/>
</dbReference>
<gene>
    <name evidence="1" type="ORF">AMJ71_06810</name>
</gene>
<dbReference type="AlphaFoldDB" id="A0A0S8JKJ4"/>
<reference evidence="1 2" key="1">
    <citation type="journal article" date="2015" name="Microbiome">
        <title>Genomic resolution of linkages in carbon, nitrogen, and sulfur cycling among widespread estuary sediment bacteria.</title>
        <authorList>
            <person name="Baker B.J."/>
            <person name="Lazar C.S."/>
            <person name="Teske A.P."/>
            <person name="Dick G.J."/>
        </authorList>
    </citation>
    <scope>NUCLEOTIDE SEQUENCE [LARGE SCALE GENOMIC DNA]</scope>
    <source>
        <strain evidence="1">SM1_40</strain>
    </source>
</reference>
<evidence type="ECO:0008006" key="3">
    <source>
        <dbReference type="Google" id="ProtNLM"/>
    </source>
</evidence>
<name>A0A0S8JKJ4_UNCT6</name>
<comment type="caution">
    <text evidence="1">The sequence shown here is derived from an EMBL/GenBank/DDBJ whole genome shotgun (WGS) entry which is preliminary data.</text>
</comment>
<proteinExistence type="predicted"/>
<organism evidence="1 2">
    <name type="scientific">candidate division TA06 bacterium SM1_40</name>
    <dbReference type="NCBI Taxonomy" id="1703773"/>
    <lineage>
        <taxon>Bacteria</taxon>
        <taxon>Bacteria division TA06</taxon>
    </lineage>
</organism>
<evidence type="ECO:0000313" key="2">
    <source>
        <dbReference type="Proteomes" id="UP000051035"/>
    </source>
</evidence>
<protein>
    <recommendedName>
        <fullName evidence="3">RnfC Barrel sandwich hybrid domain-containing protein</fullName>
    </recommendedName>
</protein>